<feature type="domain" description="Bacterial bifunctional deaminase-reductase C-terminal" evidence="1">
    <location>
        <begin position="2"/>
        <end position="174"/>
    </location>
</feature>
<protein>
    <submittedName>
        <fullName evidence="2">Dihydrofolate reductase</fullName>
    </submittedName>
</protein>
<organism evidence="2 3">
    <name type="scientific">Nonomuraea terrae</name>
    <dbReference type="NCBI Taxonomy" id="2530383"/>
    <lineage>
        <taxon>Bacteria</taxon>
        <taxon>Bacillati</taxon>
        <taxon>Actinomycetota</taxon>
        <taxon>Actinomycetes</taxon>
        <taxon>Streptosporangiales</taxon>
        <taxon>Streptosporangiaceae</taxon>
        <taxon>Nonomuraea</taxon>
    </lineage>
</organism>
<comment type="caution">
    <text evidence="2">The sequence shown here is derived from an EMBL/GenBank/DDBJ whole genome shotgun (WGS) entry which is preliminary data.</text>
</comment>
<accession>A0A4R4Z4F8</accession>
<dbReference type="SUPFAM" id="SSF53597">
    <property type="entry name" value="Dihydrofolate reductase-like"/>
    <property type="match status" value="1"/>
</dbReference>
<dbReference type="Proteomes" id="UP000295302">
    <property type="component" value="Unassembled WGS sequence"/>
</dbReference>
<dbReference type="OrthoDB" id="3471694at2"/>
<dbReference type="InterPro" id="IPR002734">
    <property type="entry name" value="RibDG_C"/>
</dbReference>
<dbReference type="EMBL" id="SMKQ01000014">
    <property type="protein sequence ID" value="TDD53021.1"/>
    <property type="molecule type" value="Genomic_DNA"/>
</dbReference>
<dbReference type="PANTHER" id="PTHR38011">
    <property type="entry name" value="DIHYDROFOLATE REDUCTASE FAMILY PROTEIN (AFU_ORTHOLOGUE AFUA_8G06820)"/>
    <property type="match status" value="1"/>
</dbReference>
<dbReference type="Pfam" id="PF01872">
    <property type="entry name" value="RibD_C"/>
    <property type="match status" value="1"/>
</dbReference>
<dbReference type="InterPro" id="IPR024072">
    <property type="entry name" value="DHFR-like_dom_sf"/>
</dbReference>
<evidence type="ECO:0000313" key="2">
    <source>
        <dbReference type="EMBL" id="TDD53021.1"/>
    </source>
</evidence>
<evidence type="ECO:0000259" key="1">
    <source>
        <dbReference type="Pfam" id="PF01872"/>
    </source>
</evidence>
<sequence>MRKITAGLFISLDGVVEAPETWHFPYYNDEMGEAVAAQMRAAGATLLGRRTYEIFAAHWPQQDPDKDPMAATLNASPKYVVSTTLTDPKWENTTVIGGDVRGALTKLKQEPGEDFGMSGSPTLVSWLLREGLLDELHLLVHPIVVGAGKRLFEDGIGQVPLTLTESETFSTGVLNLTYTKA</sequence>
<keyword evidence="3" id="KW-1185">Reference proteome</keyword>
<dbReference type="GO" id="GO:0009231">
    <property type="term" value="P:riboflavin biosynthetic process"/>
    <property type="evidence" value="ECO:0007669"/>
    <property type="project" value="InterPro"/>
</dbReference>
<reference evidence="2 3" key="1">
    <citation type="submission" date="2019-03" db="EMBL/GenBank/DDBJ databases">
        <title>Draft genome sequences of novel Actinobacteria.</title>
        <authorList>
            <person name="Sahin N."/>
            <person name="Ay H."/>
            <person name="Saygin H."/>
        </authorList>
    </citation>
    <scope>NUCLEOTIDE SEQUENCE [LARGE SCALE GENOMIC DNA]</scope>
    <source>
        <strain evidence="2 3">CH32</strain>
    </source>
</reference>
<dbReference type="InterPro" id="IPR050765">
    <property type="entry name" value="Riboflavin_Biosynth_HTPR"/>
</dbReference>
<dbReference type="PANTHER" id="PTHR38011:SF2">
    <property type="entry name" value="BIFUNCTIONAL DEAMINASE-REDUCTASE DOMAIN PROTEIN"/>
    <property type="match status" value="1"/>
</dbReference>
<evidence type="ECO:0000313" key="3">
    <source>
        <dbReference type="Proteomes" id="UP000295302"/>
    </source>
</evidence>
<dbReference type="AlphaFoldDB" id="A0A4R4Z4F8"/>
<proteinExistence type="predicted"/>
<dbReference type="Gene3D" id="3.40.430.10">
    <property type="entry name" value="Dihydrofolate Reductase, subunit A"/>
    <property type="match status" value="1"/>
</dbReference>
<name>A0A4R4Z4F8_9ACTN</name>
<gene>
    <name evidence="2" type="ORF">E1286_08020</name>
</gene>
<dbReference type="RefSeq" id="WP_132610307.1">
    <property type="nucleotide sequence ID" value="NZ_SMKQ01000014.1"/>
</dbReference>
<dbReference type="GO" id="GO:0008703">
    <property type="term" value="F:5-amino-6-(5-phosphoribosylamino)uracil reductase activity"/>
    <property type="evidence" value="ECO:0007669"/>
    <property type="project" value="InterPro"/>
</dbReference>